<name>A0A6S7G7G9_PARCT</name>
<dbReference type="EMBL" id="CACRXK020001450">
    <property type="protein sequence ID" value="CAB3989244.1"/>
    <property type="molecule type" value="Genomic_DNA"/>
</dbReference>
<dbReference type="OrthoDB" id="10544673at2759"/>
<proteinExistence type="predicted"/>
<reference evidence="2" key="1">
    <citation type="submission" date="2020-04" db="EMBL/GenBank/DDBJ databases">
        <authorList>
            <person name="Alioto T."/>
            <person name="Alioto T."/>
            <person name="Gomez Garrido J."/>
        </authorList>
    </citation>
    <scope>NUCLEOTIDE SEQUENCE</scope>
    <source>
        <strain evidence="2">A484AB</strain>
    </source>
</reference>
<feature type="compositionally biased region" description="Polar residues" evidence="1">
    <location>
        <begin position="111"/>
        <end position="121"/>
    </location>
</feature>
<sequence length="162" mass="18453">MADLSFCPKKRKLSKKERKMMYKKGKKSAKTQGIGVMSRQRFTLPSLWKSERQQRETCKVVDYYSPGKTKYRTQGAVREQLRCRNMNMCFDEIEETSSQTSGDSSDEYQPHNESGGSTLVSNKGMEVERLLAVCKSTQITKLVDDINMTSRCSSNGCNGMFN</sequence>
<evidence type="ECO:0000256" key="1">
    <source>
        <dbReference type="SAM" id="MobiDB-lite"/>
    </source>
</evidence>
<dbReference type="Proteomes" id="UP001152795">
    <property type="component" value="Unassembled WGS sequence"/>
</dbReference>
<feature type="region of interest" description="Disordered" evidence="1">
    <location>
        <begin position="94"/>
        <end position="121"/>
    </location>
</feature>
<dbReference type="AlphaFoldDB" id="A0A6S7G7G9"/>
<accession>A0A6S7G7G9</accession>
<comment type="caution">
    <text evidence="2">The sequence shown here is derived from an EMBL/GenBank/DDBJ whole genome shotgun (WGS) entry which is preliminary data.</text>
</comment>
<organism evidence="2 3">
    <name type="scientific">Paramuricea clavata</name>
    <name type="common">Red gorgonian</name>
    <name type="synonym">Violescent sea-whip</name>
    <dbReference type="NCBI Taxonomy" id="317549"/>
    <lineage>
        <taxon>Eukaryota</taxon>
        <taxon>Metazoa</taxon>
        <taxon>Cnidaria</taxon>
        <taxon>Anthozoa</taxon>
        <taxon>Octocorallia</taxon>
        <taxon>Malacalcyonacea</taxon>
        <taxon>Plexauridae</taxon>
        <taxon>Paramuricea</taxon>
    </lineage>
</organism>
<evidence type="ECO:0000313" key="2">
    <source>
        <dbReference type="EMBL" id="CAB3989244.1"/>
    </source>
</evidence>
<feature type="compositionally biased region" description="Basic residues" evidence="1">
    <location>
        <begin position="13"/>
        <end position="29"/>
    </location>
</feature>
<feature type="region of interest" description="Disordered" evidence="1">
    <location>
        <begin position="13"/>
        <end position="32"/>
    </location>
</feature>
<keyword evidence="3" id="KW-1185">Reference proteome</keyword>
<evidence type="ECO:0000313" key="3">
    <source>
        <dbReference type="Proteomes" id="UP001152795"/>
    </source>
</evidence>
<gene>
    <name evidence="2" type="ORF">PACLA_8A053227</name>
</gene>
<protein>
    <submittedName>
        <fullName evidence="2">Uncharacterized protein</fullName>
    </submittedName>
</protein>